<reference evidence="2 3" key="1">
    <citation type="journal article" date="2019" name="New Phytol.">
        <title>Comparative genomics reveals unique wood-decay strategies and fruiting body development in the Schizophyllaceae.</title>
        <authorList>
            <person name="Almasi E."/>
            <person name="Sahu N."/>
            <person name="Krizsan K."/>
            <person name="Balint B."/>
            <person name="Kovacs G.M."/>
            <person name="Kiss B."/>
            <person name="Cseklye J."/>
            <person name="Drula E."/>
            <person name="Henrissat B."/>
            <person name="Nagy I."/>
            <person name="Chovatia M."/>
            <person name="Adam C."/>
            <person name="LaButti K."/>
            <person name="Lipzen A."/>
            <person name="Riley R."/>
            <person name="Grigoriev I.V."/>
            <person name="Nagy L.G."/>
        </authorList>
    </citation>
    <scope>NUCLEOTIDE SEQUENCE [LARGE SCALE GENOMIC DNA]</scope>
    <source>
        <strain evidence="2 3">NL-1724</strain>
    </source>
</reference>
<feature type="compositionally biased region" description="Polar residues" evidence="1">
    <location>
        <begin position="873"/>
        <end position="902"/>
    </location>
</feature>
<feature type="compositionally biased region" description="Pro residues" evidence="1">
    <location>
        <begin position="946"/>
        <end position="958"/>
    </location>
</feature>
<name>A0A550CLF7_9AGAR</name>
<feature type="compositionally biased region" description="Polar residues" evidence="1">
    <location>
        <begin position="191"/>
        <end position="202"/>
    </location>
</feature>
<feature type="compositionally biased region" description="Polar residues" evidence="1">
    <location>
        <begin position="125"/>
        <end position="139"/>
    </location>
</feature>
<keyword evidence="3" id="KW-1185">Reference proteome</keyword>
<sequence>MSSPPADSRSPKRRQGVPRLLESFPAPPTFIPATPTTPGSLQIPQHAGSPPRKATTPTTPLSAYYTPPTSFISTLSGGSATSPPKHIPSPLAQSPPLPHANPPPSLPPSQPLPPVPHSDAPCLLLSSSNRKSTSDSASIRSLGKESVRSGRSSEHRFAPARQDYFEGLSPRPSIDTPIRPMPSIDTHKQPRQSVSSTHSNISALFPSPPLSGISEVRHDPADDSEDVLSASFTRKPSPNTSLFSVSSALNTSTSTPTVYTALAKHIRLPFSNAQIPLRPDCPASRATQRKIPPVRPILSRSMSEQPQPTENAVTSTPRGRTLGKPKKVAAALISGTDGRDSPDISEIIERTPKPKRSSKSLARSASTKSLARSASSKSVGPSRSSARYSKESSTSYASDDARARRPHAKSFGADTPYARAKRSKDIPPPPPSSFSRPIKQERASSQAAADRARDSTVSAFSLSAYGVRDSAYKRDSSNSNDPYASGNTSGQESLLTVERSPSRGASPFESLRRSMHSMQGDASNPYGGIHPDDEQLFAEMEMMLDGQASDASEGSGRRDKRPDAFAVEAVRSDDEGEGPFYDEVVESDEESDGSSIDLHTPLSKMMVRDGVLSPNSKVLQQQEEDILGAQGRGSVMSFASAVSTSSILKDTRDTPTRRVRHRDGKLLRGGLGLTTGLGWSDSEDEDAPSPFTRRVSKITLSRSLSTSNLRTASTLSLGSIDEDAPSSRTPTTRSLTSKSPSVRSTSSMPTSKSLGALSRTSSRSSGYKNRYPGLGRTHNSSVLTEFDEEDAEEEADEFGRSKSWKALSQPAPVRSRAHEAYGQRSEGTPSSDSTASISLPDTPADDEVTPTYAGSYNRNKDLPRIPSIGSIRRQGSTASNSVRRAVSQKSVRKTTSIASLKSTPDARPRASTSETKTHMSTSEMKSRSSTPESRMRRPSFGSNSIPAPPSTKAPPLPTHRPIEMTRSPRPLQLPMRVGGDRPAVPVPRVGASLETPATPYSGLPSPARSLPAGHSGLPSPASPSTAPSSPNPVGPDGKLRPRTGTGMVYRSSRTGGGALRTPSQVQKRAAPPMPL</sequence>
<feature type="region of interest" description="Disordered" evidence="1">
    <location>
        <begin position="719"/>
        <end position="1075"/>
    </location>
</feature>
<evidence type="ECO:0000256" key="1">
    <source>
        <dbReference type="SAM" id="MobiDB-lite"/>
    </source>
</evidence>
<evidence type="ECO:0000313" key="2">
    <source>
        <dbReference type="EMBL" id="TRM65632.1"/>
    </source>
</evidence>
<accession>A0A550CLF7</accession>
<feature type="compositionally biased region" description="Pro residues" evidence="1">
    <location>
        <begin position="93"/>
        <end position="116"/>
    </location>
</feature>
<feature type="region of interest" description="Disordered" evidence="1">
    <location>
        <begin position="274"/>
        <end position="580"/>
    </location>
</feature>
<proteinExistence type="predicted"/>
<dbReference type="STRING" id="97359.A0A550CLF7"/>
<feature type="compositionally biased region" description="Low complexity" evidence="1">
    <location>
        <begin position="1018"/>
        <end position="1028"/>
    </location>
</feature>
<dbReference type="OrthoDB" id="3064136at2759"/>
<feature type="compositionally biased region" description="Low complexity" evidence="1">
    <location>
        <begin position="359"/>
        <end position="396"/>
    </location>
</feature>
<dbReference type="AlphaFoldDB" id="A0A550CLF7"/>
<organism evidence="2 3">
    <name type="scientific">Schizophyllum amplum</name>
    <dbReference type="NCBI Taxonomy" id="97359"/>
    <lineage>
        <taxon>Eukaryota</taxon>
        <taxon>Fungi</taxon>
        <taxon>Dikarya</taxon>
        <taxon>Basidiomycota</taxon>
        <taxon>Agaricomycotina</taxon>
        <taxon>Agaricomycetes</taxon>
        <taxon>Agaricomycetidae</taxon>
        <taxon>Agaricales</taxon>
        <taxon>Schizophyllaceae</taxon>
        <taxon>Schizophyllum</taxon>
    </lineage>
</organism>
<feature type="compositionally biased region" description="Low complexity" evidence="1">
    <location>
        <begin position="726"/>
        <end position="754"/>
    </location>
</feature>
<feature type="compositionally biased region" description="Polar residues" evidence="1">
    <location>
        <begin position="825"/>
        <end position="839"/>
    </location>
</feature>
<gene>
    <name evidence="2" type="ORF">BD626DRAFT_489416</name>
</gene>
<feature type="compositionally biased region" description="Polar residues" evidence="1">
    <location>
        <begin position="758"/>
        <end position="767"/>
    </location>
</feature>
<feature type="compositionally biased region" description="Basic and acidic residues" evidence="1">
    <location>
        <begin position="337"/>
        <end position="352"/>
    </location>
</feature>
<protein>
    <submittedName>
        <fullName evidence="2">Uncharacterized protein</fullName>
    </submittedName>
</protein>
<evidence type="ECO:0000313" key="3">
    <source>
        <dbReference type="Proteomes" id="UP000320762"/>
    </source>
</evidence>
<feature type="compositionally biased region" description="Polar residues" evidence="1">
    <location>
        <begin position="300"/>
        <end position="318"/>
    </location>
</feature>
<feature type="region of interest" description="Disordered" evidence="1">
    <location>
        <begin position="1"/>
        <end position="249"/>
    </location>
</feature>
<feature type="compositionally biased region" description="Polar residues" evidence="1">
    <location>
        <begin position="910"/>
        <end position="932"/>
    </location>
</feature>
<feature type="compositionally biased region" description="Basic and acidic residues" evidence="1">
    <location>
        <begin position="142"/>
        <end position="157"/>
    </location>
</feature>
<feature type="compositionally biased region" description="Polar residues" evidence="1">
    <location>
        <begin position="477"/>
        <end position="494"/>
    </location>
</feature>
<feature type="compositionally biased region" description="Polar residues" evidence="1">
    <location>
        <begin position="55"/>
        <end position="82"/>
    </location>
</feature>
<feature type="compositionally biased region" description="Polar residues" evidence="1">
    <location>
        <begin position="230"/>
        <end position="249"/>
    </location>
</feature>
<dbReference type="EMBL" id="VDMD01000005">
    <property type="protein sequence ID" value="TRM65632.1"/>
    <property type="molecule type" value="Genomic_DNA"/>
</dbReference>
<feature type="compositionally biased region" description="Acidic residues" evidence="1">
    <location>
        <begin position="785"/>
        <end position="796"/>
    </location>
</feature>
<comment type="caution">
    <text evidence="2">The sequence shown here is derived from an EMBL/GenBank/DDBJ whole genome shotgun (WGS) entry which is preliminary data.</text>
</comment>
<feature type="compositionally biased region" description="Low complexity" evidence="1">
    <location>
        <begin position="433"/>
        <end position="449"/>
    </location>
</feature>
<dbReference type="Proteomes" id="UP000320762">
    <property type="component" value="Unassembled WGS sequence"/>
</dbReference>